<comment type="caution">
    <text evidence="14">The sequence shown here is derived from an EMBL/GenBank/DDBJ whole genome shotgun (WGS) entry which is preliminary data.</text>
</comment>
<feature type="domain" description="Serine acetyltransferase N-terminal" evidence="13">
    <location>
        <begin position="3"/>
        <end position="35"/>
    </location>
</feature>
<dbReference type="EMBL" id="JACHZF010000032">
    <property type="protein sequence ID" value="MBB3332457.1"/>
    <property type="molecule type" value="Genomic_DNA"/>
</dbReference>
<comment type="similarity">
    <text evidence="3">Belongs to the transferase hexapeptide repeat family.</text>
</comment>
<dbReference type="AlphaFoldDB" id="A0A7W5K5U3"/>
<dbReference type="CDD" id="cd03354">
    <property type="entry name" value="LbH_SAT"/>
    <property type="match status" value="1"/>
</dbReference>
<feature type="region of interest" description="Disordered" evidence="12">
    <location>
        <begin position="248"/>
        <end position="291"/>
    </location>
</feature>
<keyword evidence="8 14" id="KW-0808">Transferase</keyword>
<dbReference type="InterPro" id="IPR001451">
    <property type="entry name" value="Hexapep"/>
</dbReference>
<dbReference type="InterPro" id="IPR011004">
    <property type="entry name" value="Trimer_LpxA-like_sf"/>
</dbReference>
<organism evidence="14 15">
    <name type="scientific">Halomonas campaniensis</name>
    <dbReference type="NCBI Taxonomy" id="213554"/>
    <lineage>
        <taxon>Bacteria</taxon>
        <taxon>Pseudomonadati</taxon>
        <taxon>Pseudomonadota</taxon>
        <taxon>Gammaproteobacteria</taxon>
        <taxon>Oceanospirillales</taxon>
        <taxon>Halomonadaceae</taxon>
        <taxon>Halomonas</taxon>
    </lineage>
</organism>
<dbReference type="Gene3D" id="1.10.3130.10">
    <property type="entry name" value="serine acetyltransferase, domain 1"/>
    <property type="match status" value="1"/>
</dbReference>
<proteinExistence type="inferred from homology"/>
<dbReference type="InterPro" id="IPR010493">
    <property type="entry name" value="Ser_AcTrfase_N"/>
</dbReference>
<dbReference type="SUPFAM" id="SSF51161">
    <property type="entry name" value="Trimeric LpxA-like enzymes"/>
    <property type="match status" value="1"/>
</dbReference>
<evidence type="ECO:0000313" key="15">
    <source>
        <dbReference type="Proteomes" id="UP000553442"/>
    </source>
</evidence>
<evidence type="ECO:0000259" key="13">
    <source>
        <dbReference type="Pfam" id="PF06426"/>
    </source>
</evidence>
<evidence type="ECO:0000256" key="2">
    <source>
        <dbReference type="ARBA" id="ARBA00004876"/>
    </source>
</evidence>
<dbReference type="InterPro" id="IPR005881">
    <property type="entry name" value="Ser_O-AcTrfase"/>
</dbReference>
<dbReference type="Gene3D" id="2.160.10.10">
    <property type="entry name" value="Hexapeptide repeat proteins"/>
    <property type="match status" value="1"/>
</dbReference>
<dbReference type="InterPro" id="IPR042122">
    <property type="entry name" value="Ser_AcTrfase_N_sf"/>
</dbReference>
<comment type="catalytic activity">
    <reaction evidence="11">
        <text>L-serine + acetyl-CoA = O-acetyl-L-serine + CoA</text>
        <dbReference type="Rhea" id="RHEA:24560"/>
        <dbReference type="ChEBI" id="CHEBI:33384"/>
        <dbReference type="ChEBI" id="CHEBI:57287"/>
        <dbReference type="ChEBI" id="CHEBI:57288"/>
        <dbReference type="ChEBI" id="CHEBI:58340"/>
        <dbReference type="EC" id="2.3.1.30"/>
    </reaction>
</comment>
<dbReference type="InterPro" id="IPR045304">
    <property type="entry name" value="LbH_SAT"/>
</dbReference>
<dbReference type="Proteomes" id="UP000553442">
    <property type="component" value="Unassembled WGS sequence"/>
</dbReference>
<accession>A0A7W5K5U3</accession>
<dbReference type="GO" id="GO:0006535">
    <property type="term" value="P:cysteine biosynthetic process from serine"/>
    <property type="evidence" value="ECO:0007669"/>
    <property type="project" value="InterPro"/>
</dbReference>
<protein>
    <recommendedName>
        <fullName evidence="5">Serine acetyltransferase</fullName>
        <ecNumber evidence="4">2.3.1.30</ecNumber>
    </recommendedName>
</protein>
<dbReference type="InterPro" id="IPR053376">
    <property type="entry name" value="Serine_acetyltransferase"/>
</dbReference>
<keyword evidence="10 14" id="KW-0012">Acyltransferase</keyword>
<dbReference type="Pfam" id="PF00132">
    <property type="entry name" value="Hexapep"/>
    <property type="match status" value="1"/>
</dbReference>
<dbReference type="GO" id="GO:0009001">
    <property type="term" value="F:serine O-acetyltransferase activity"/>
    <property type="evidence" value="ECO:0007669"/>
    <property type="project" value="UniProtKB-EC"/>
</dbReference>
<evidence type="ECO:0000256" key="1">
    <source>
        <dbReference type="ARBA" id="ARBA00004496"/>
    </source>
</evidence>
<dbReference type="PANTHER" id="PTHR42811">
    <property type="entry name" value="SERINE ACETYLTRANSFERASE"/>
    <property type="match status" value="1"/>
</dbReference>
<dbReference type="Pfam" id="PF06426">
    <property type="entry name" value="SATase_N"/>
    <property type="match status" value="1"/>
</dbReference>
<comment type="pathway">
    <text evidence="2">Amino-acid biosynthesis; L-cysteine biosynthesis; L-cysteine from L-serine: step 1/2.</text>
</comment>
<name>A0A7W5K5U3_9GAMM</name>
<keyword evidence="15" id="KW-1185">Reference proteome</keyword>
<keyword evidence="6" id="KW-0963">Cytoplasm</keyword>
<reference evidence="14 15" key="1">
    <citation type="submission" date="2020-08" db="EMBL/GenBank/DDBJ databases">
        <title>Genomic Encyclopedia of Archaeal and Bacterial Type Strains, Phase II (KMG-II): from individual species to whole genera.</title>
        <authorList>
            <person name="Goeker M."/>
        </authorList>
    </citation>
    <scope>NUCLEOTIDE SEQUENCE [LARGE SCALE GENOMIC DNA]</scope>
    <source>
        <strain evidence="14 15">5AG</strain>
    </source>
</reference>
<keyword evidence="9" id="KW-0677">Repeat</keyword>
<evidence type="ECO:0000256" key="12">
    <source>
        <dbReference type="SAM" id="MobiDB-lite"/>
    </source>
</evidence>
<evidence type="ECO:0000313" key="14">
    <source>
        <dbReference type="EMBL" id="MBB3332457.1"/>
    </source>
</evidence>
<dbReference type="NCBIfam" id="NF041874">
    <property type="entry name" value="EPS_EpsC"/>
    <property type="match status" value="1"/>
</dbReference>
<gene>
    <name evidence="14" type="ORF">BDK63_003351</name>
</gene>
<dbReference type="UniPathway" id="UPA00136">
    <property type="reaction ID" value="UER00199"/>
</dbReference>
<evidence type="ECO:0000256" key="7">
    <source>
        <dbReference type="ARBA" id="ARBA00022605"/>
    </source>
</evidence>
<sequence length="291" mass="32018">MFQRLREDINSVFDRDPAARNFLEVLTNYPGLHALLIHRLSHWLWRRNLKWLARTLSTFSRWLTGVEIHPGATIGRRFFIDHGMGVVIGETAEVGDDVTLYQGVTLGGTSWNKGKRHPTLEDGVIVGAGAKILGPFTVGAGAKVGSNAVVTKEVPAGATVVGIPGKIVKRAEPDAAESLEVDPERREAMRRKFGFDAYGISEDMPDPVARSIQAMLDHMHAVDERIERMCQTLRKVDASYRDGRLPELRDEDFADVLDDADPCAMPEKAPATSAEGKPPADDGRKRQGQNG</sequence>
<dbReference type="EC" id="2.3.1.30" evidence="4"/>
<evidence type="ECO:0000256" key="3">
    <source>
        <dbReference type="ARBA" id="ARBA00007274"/>
    </source>
</evidence>
<evidence type="ECO:0000256" key="8">
    <source>
        <dbReference type="ARBA" id="ARBA00022679"/>
    </source>
</evidence>
<evidence type="ECO:0000256" key="10">
    <source>
        <dbReference type="ARBA" id="ARBA00023315"/>
    </source>
</evidence>
<evidence type="ECO:0000256" key="6">
    <source>
        <dbReference type="ARBA" id="ARBA00022490"/>
    </source>
</evidence>
<evidence type="ECO:0000256" key="11">
    <source>
        <dbReference type="ARBA" id="ARBA00049486"/>
    </source>
</evidence>
<dbReference type="NCBIfam" id="TIGR01172">
    <property type="entry name" value="cysE"/>
    <property type="match status" value="1"/>
</dbReference>
<keyword evidence="7" id="KW-0028">Amino-acid biosynthesis</keyword>
<evidence type="ECO:0000256" key="4">
    <source>
        <dbReference type="ARBA" id="ARBA00013266"/>
    </source>
</evidence>
<evidence type="ECO:0000256" key="9">
    <source>
        <dbReference type="ARBA" id="ARBA00022737"/>
    </source>
</evidence>
<evidence type="ECO:0000256" key="5">
    <source>
        <dbReference type="ARBA" id="ARBA00018522"/>
    </source>
</evidence>
<dbReference type="FunFam" id="2.160.10.10:FF:000007">
    <property type="entry name" value="Serine acetyltransferase"/>
    <property type="match status" value="1"/>
</dbReference>
<feature type="compositionally biased region" description="Acidic residues" evidence="12">
    <location>
        <begin position="249"/>
        <end position="261"/>
    </location>
</feature>
<comment type="subcellular location">
    <subcellularLocation>
        <location evidence="1">Cytoplasm</location>
    </subcellularLocation>
</comment>
<dbReference type="GO" id="GO:0005737">
    <property type="term" value="C:cytoplasm"/>
    <property type="evidence" value="ECO:0007669"/>
    <property type="project" value="UniProtKB-SubCell"/>
</dbReference>
<dbReference type="FunFam" id="1.10.3130.10:FF:000002">
    <property type="entry name" value="Serine acetyltransferase"/>
    <property type="match status" value="1"/>
</dbReference>